<dbReference type="InterPro" id="IPR014030">
    <property type="entry name" value="Ketoacyl_synth_N"/>
</dbReference>
<dbReference type="Pfam" id="PF00109">
    <property type="entry name" value="ketoacyl-synt"/>
    <property type="match status" value="1"/>
</dbReference>
<evidence type="ECO:0000256" key="3">
    <source>
        <dbReference type="RuleBase" id="RU003694"/>
    </source>
</evidence>
<evidence type="ECO:0000256" key="1">
    <source>
        <dbReference type="ARBA" id="ARBA00008467"/>
    </source>
</evidence>
<dbReference type="InterPro" id="IPR000794">
    <property type="entry name" value="Beta-ketoacyl_synthase"/>
</dbReference>
<evidence type="ECO:0000256" key="2">
    <source>
        <dbReference type="ARBA" id="ARBA00022679"/>
    </source>
</evidence>
<dbReference type="PANTHER" id="PTHR11712">
    <property type="entry name" value="POLYKETIDE SYNTHASE-RELATED"/>
    <property type="match status" value="1"/>
</dbReference>
<dbReference type="Pfam" id="PF02801">
    <property type="entry name" value="Ketoacyl-synt_C"/>
    <property type="match status" value="1"/>
</dbReference>
<dbReference type="EMBL" id="JBHTKB010000001">
    <property type="protein sequence ID" value="MFD0912677.1"/>
    <property type="molecule type" value="Genomic_DNA"/>
</dbReference>
<evidence type="ECO:0000313" key="6">
    <source>
        <dbReference type="Proteomes" id="UP001597128"/>
    </source>
</evidence>
<name>A0ABW3F2N3_9PROT</name>
<dbReference type="Gene3D" id="3.40.47.10">
    <property type="match status" value="1"/>
</dbReference>
<evidence type="ECO:0000313" key="5">
    <source>
        <dbReference type="EMBL" id="MFD0912677.1"/>
    </source>
</evidence>
<accession>A0ABW3F2N3</accession>
<reference evidence="6" key="1">
    <citation type="journal article" date="2019" name="Int. J. Syst. Evol. Microbiol.">
        <title>The Global Catalogue of Microorganisms (GCM) 10K type strain sequencing project: providing services to taxonomists for standard genome sequencing and annotation.</title>
        <authorList>
            <consortium name="The Broad Institute Genomics Platform"/>
            <consortium name="The Broad Institute Genome Sequencing Center for Infectious Disease"/>
            <person name="Wu L."/>
            <person name="Ma J."/>
        </authorList>
    </citation>
    <scope>NUCLEOTIDE SEQUENCE [LARGE SCALE GENOMIC DNA]</scope>
    <source>
        <strain evidence="6">CCUG 58412</strain>
    </source>
</reference>
<keyword evidence="6" id="KW-1185">Reference proteome</keyword>
<dbReference type="InterPro" id="IPR016039">
    <property type="entry name" value="Thiolase-like"/>
</dbReference>
<keyword evidence="2 3" id="KW-0808">Transferase</keyword>
<dbReference type="Proteomes" id="UP001597128">
    <property type="component" value="Unassembled WGS sequence"/>
</dbReference>
<gene>
    <name evidence="5" type="ORF">ACFQ1Z_03875</name>
</gene>
<dbReference type="RefSeq" id="WP_379055825.1">
    <property type="nucleotide sequence ID" value="NZ_JBHTKB010000001.1"/>
</dbReference>
<proteinExistence type="inferred from homology"/>
<protein>
    <submittedName>
        <fullName evidence="5">Beta-ketoacyl-[acyl-carrier-protein] synthase family protein</fullName>
    </submittedName>
</protein>
<comment type="caution">
    <text evidence="5">The sequence shown here is derived from an EMBL/GenBank/DDBJ whole genome shotgun (WGS) entry which is preliminary data.</text>
</comment>
<comment type="similarity">
    <text evidence="1 3">Belongs to the thiolase-like superfamily. Beta-ketoacyl-ACP synthases family.</text>
</comment>
<dbReference type="InterPro" id="IPR014031">
    <property type="entry name" value="Ketoacyl_synth_C"/>
</dbReference>
<dbReference type="PANTHER" id="PTHR11712:SF320">
    <property type="entry name" value="BETA-KETOACYL SYNTHASE"/>
    <property type="match status" value="1"/>
</dbReference>
<sequence length="418" mass="44014">MKPLLLSHFTVTSCIGKGLQQTLDALLQQRQALKPCDFETVDLPTFIGEVEGVDEVTMSEGMQAFDCRNNRLAKLGLEQDGFDQSVNAAIRQYGAERIGVFLGTSTSGILETEMAFRNRDESTGALPDGLDYGKTQNTYSVANFTRHYFKLTGPAAVVSSACSSSAKVFSVARRMIEAGLIDAAIVGGVDTLCLTTLYGFNSLNLLSSQACRPFDKDRDGISIGEAAAFALLERVPETATPGLASNTSQKDIVLLGIGESSDAYHMSSPHPEGLGANMAMQQALHSAGLQPSAIDYINLHGTATPSNDAAETKAVSALFGEENRDVPCSSTKGATGHTLGAAGGVEAVICALALQHGFIPGGLNTQTTDTELPLNYQLQNRPQALQRVMSNSFGFGGTNCSLILGLASAITAETADKS</sequence>
<dbReference type="InterPro" id="IPR018201">
    <property type="entry name" value="Ketoacyl_synth_AS"/>
</dbReference>
<dbReference type="CDD" id="cd00834">
    <property type="entry name" value="KAS_I_II"/>
    <property type="match status" value="1"/>
</dbReference>
<dbReference type="PROSITE" id="PS00606">
    <property type="entry name" value="KS3_1"/>
    <property type="match status" value="1"/>
</dbReference>
<dbReference type="SUPFAM" id="SSF53901">
    <property type="entry name" value="Thiolase-like"/>
    <property type="match status" value="2"/>
</dbReference>
<evidence type="ECO:0000259" key="4">
    <source>
        <dbReference type="PROSITE" id="PS52004"/>
    </source>
</evidence>
<organism evidence="5 6">
    <name type="scientific">Methylophilus luteus</name>
    <dbReference type="NCBI Taxonomy" id="640108"/>
    <lineage>
        <taxon>Bacteria</taxon>
        <taxon>Pseudomonadati</taxon>
        <taxon>Pseudomonadota</taxon>
        <taxon>Betaproteobacteria</taxon>
        <taxon>Nitrosomonadales</taxon>
        <taxon>Methylophilaceae</taxon>
        <taxon>Methylophilus</taxon>
    </lineage>
</organism>
<dbReference type="InterPro" id="IPR020841">
    <property type="entry name" value="PKS_Beta-ketoAc_synthase_dom"/>
</dbReference>
<feature type="domain" description="Ketosynthase family 3 (KS3)" evidence="4">
    <location>
        <begin position="1"/>
        <end position="406"/>
    </location>
</feature>
<dbReference type="SMART" id="SM00825">
    <property type="entry name" value="PKS_KS"/>
    <property type="match status" value="1"/>
</dbReference>
<dbReference type="NCBIfam" id="NF006618">
    <property type="entry name" value="PRK09185.1"/>
    <property type="match status" value="1"/>
</dbReference>
<dbReference type="PROSITE" id="PS52004">
    <property type="entry name" value="KS3_2"/>
    <property type="match status" value="1"/>
</dbReference>